<accession>A0A7S7NRR0</accession>
<dbReference type="AlphaFoldDB" id="A0A7S7NRR0"/>
<sequence length="68" mass="7561">MTITIAANPHAHFSSDFLIKTSSLRELKIFLSFILNNGLPETTPFPLTHPLPWNRAGTHAGHFHLQGV</sequence>
<evidence type="ECO:0000313" key="2">
    <source>
        <dbReference type="Proteomes" id="UP000593892"/>
    </source>
</evidence>
<proteinExistence type="predicted"/>
<name>A0A7S7NRR0_PALFE</name>
<protein>
    <submittedName>
        <fullName evidence="1">Uncharacterized protein</fullName>
    </submittedName>
</protein>
<dbReference type="RefSeq" id="WP_194450162.1">
    <property type="nucleotide sequence ID" value="NZ_CP063849.1"/>
</dbReference>
<dbReference type="KEGG" id="pfer:IRI77_00610"/>
<dbReference type="Proteomes" id="UP000593892">
    <property type="component" value="Chromosome"/>
</dbReference>
<reference evidence="1 2" key="1">
    <citation type="submission" date="2020-10" db="EMBL/GenBank/DDBJ databases">
        <title>Complete genome sequence of Paludibaculum fermentans P105T, a facultatively anaerobic acidobacterium capable of dissimilatory Fe(III) reduction.</title>
        <authorList>
            <person name="Dedysh S.N."/>
            <person name="Beletsky A.V."/>
            <person name="Kulichevskaya I.S."/>
            <person name="Mardanov A.V."/>
            <person name="Ravin N.V."/>
        </authorList>
    </citation>
    <scope>NUCLEOTIDE SEQUENCE [LARGE SCALE GENOMIC DNA]</scope>
    <source>
        <strain evidence="1 2">P105</strain>
    </source>
</reference>
<dbReference type="EMBL" id="CP063849">
    <property type="protein sequence ID" value="QOY88500.1"/>
    <property type="molecule type" value="Genomic_DNA"/>
</dbReference>
<organism evidence="1 2">
    <name type="scientific">Paludibaculum fermentans</name>
    <dbReference type="NCBI Taxonomy" id="1473598"/>
    <lineage>
        <taxon>Bacteria</taxon>
        <taxon>Pseudomonadati</taxon>
        <taxon>Acidobacteriota</taxon>
        <taxon>Terriglobia</taxon>
        <taxon>Bryobacterales</taxon>
        <taxon>Bryobacteraceae</taxon>
        <taxon>Paludibaculum</taxon>
    </lineage>
</organism>
<gene>
    <name evidence="1" type="ORF">IRI77_00610</name>
</gene>
<keyword evidence="2" id="KW-1185">Reference proteome</keyword>
<evidence type="ECO:0000313" key="1">
    <source>
        <dbReference type="EMBL" id="QOY88500.1"/>
    </source>
</evidence>